<organism evidence="2 3">
    <name type="scientific">Phenylobacterium deserti</name>
    <dbReference type="NCBI Taxonomy" id="1914756"/>
    <lineage>
        <taxon>Bacteria</taxon>
        <taxon>Pseudomonadati</taxon>
        <taxon>Pseudomonadota</taxon>
        <taxon>Alphaproteobacteria</taxon>
        <taxon>Caulobacterales</taxon>
        <taxon>Caulobacteraceae</taxon>
        <taxon>Phenylobacterium</taxon>
    </lineage>
</organism>
<reference evidence="3" key="1">
    <citation type="submission" date="2018-05" db="EMBL/GenBank/DDBJ databases">
        <authorList>
            <person name="Li X."/>
        </authorList>
    </citation>
    <scope>NUCLEOTIDE SEQUENCE [LARGE SCALE GENOMIC DNA]</scope>
    <source>
        <strain evidence="3">YIM 73061</strain>
    </source>
</reference>
<evidence type="ECO:0000313" key="2">
    <source>
        <dbReference type="EMBL" id="RAK56921.1"/>
    </source>
</evidence>
<keyword evidence="1" id="KW-0812">Transmembrane</keyword>
<keyword evidence="1" id="KW-0472">Membrane</keyword>
<feature type="transmembrane region" description="Helical" evidence="1">
    <location>
        <begin position="86"/>
        <end position="108"/>
    </location>
</feature>
<proteinExistence type="predicted"/>
<feature type="transmembrane region" description="Helical" evidence="1">
    <location>
        <begin position="12"/>
        <end position="29"/>
    </location>
</feature>
<gene>
    <name evidence="2" type="ORF">DJ018_02825</name>
</gene>
<dbReference type="Proteomes" id="UP000249725">
    <property type="component" value="Unassembled WGS sequence"/>
</dbReference>
<evidence type="ECO:0000256" key="1">
    <source>
        <dbReference type="SAM" id="Phobius"/>
    </source>
</evidence>
<sequence>MIRWIDRSGLRPWSGLFVGAAAWVLQHQIGSDLVYWDCRLGTPLLTGGLGLVAAGATVLGGLISWRARRARPGEGEPGNRAFAGMVGAATAGIFLLAILFQSLIGFMVPACHA</sequence>
<name>A0A328ARN8_9CAUL</name>
<evidence type="ECO:0000313" key="3">
    <source>
        <dbReference type="Proteomes" id="UP000249725"/>
    </source>
</evidence>
<dbReference type="AlphaFoldDB" id="A0A328ARN8"/>
<protein>
    <submittedName>
        <fullName evidence="2">Uncharacterized protein</fullName>
    </submittedName>
</protein>
<accession>A0A328ARN8</accession>
<comment type="caution">
    <text evidence="2">The sequence shown here is derived from an EMBL/GenBank/DDBJ whole genome shotgun (WGS) entry which is preliminary data.</text>
</comment>
<feature type="transmembrane region" description="Helical" evidence="1">
    <location>
        <begin position="44"/>
        <end position="65"/>
    </location>
</feature>
<keyword evidence="3" id="KW-1185">Reference proteome</keyword>
<keyword evidence="1" id="KW-1133">Transmembrane helix</keyword>
<dbReference type="EMBL" id="QFYR01000001">
    <property type="protein sequence ID" value="RAK56921.1"/>
    <property type="molecule type" value="Genomic_DNA"/>
</dbReference>